<dbReference type="SMART" id="SM00849">
    <property type="entry name" value="Lactamase_B"/>
    <property type="match status" value="1"/>
</dbReference>
<dbReference type="RefSeq" id="WP_246084233.1">
    <property type="nucleotide sequence ID" value="NZ_JBHMDG010000002.1"/>
</dbReference>
<evidence type="ECO:0000313" key="8">
    <source>
        <dbReference type="EMBL" id="MFB9311819.1"/>
    </source>
</evidence>
<evidence type="ECO:0000256" key="6">
    <source>
        <dbReference type="SAM" id="Phobius"/>
    </source>
</evidence>
<proteinExistence type="predicted"/>
<dbReference type="Pfam" id="PF00753">
    <property type="entry name" value="Lactamase_B"/>
    <property type="match status" value="1"/>
</dbReference>
<evidence type="ECO:0000256" key="2">
    <source>
        <dbReference type="ARBA" id="ARBA00022475"/>
    </source>
</evidence>
<feature type="transmembrane region" description="Helical" evidence="6">
    <location>
        <begin position="483"/>
        <end position="504"/>
    </location>
</feature>
<feature type="transmembrane region" description="Helical" evidence="6">
    <location>
        <begin position="34"/>
        <end position="63"/>
    </location>
</feature>
<feature type="transmembrane region" description="Helical" evidence="6">
    <location>
        <begin position="387"/>
        <end position="408"/>
    </location>
</feature>
<evidence type="ECO:0000256" key="4">
    <source>
        <dbReference type="ARBA" id="ARBA00022989"/>
    </source>
</evidence>
<keyword evidence="3 6" id="KW-0812">Transmembrane</keyword>
<dbReference type="InterPro" id="IPR001279">
    <property type="entry name" value="Metallo-B-lactamas"/>
</dbReference>
<feature type="transmembrane region" description="Helical" evidence="6">
    <location>
        <begin position="414"/>
        <end position="440"/>
    </location>
</feature>
<dbReference type="Pfam" id="PF03772">
    <property type="entry name" value="Competence"/>
    <property type="match status" value="1"/>
</dbReference>
<feature type="transmembrane region" description="Helical" evidence="6">
    <location>
        <begin position="259"/>
        <end position="281"/>
    </location>
</feature>
<dbReference type="Proteomes" id="UP001589750">
    <property type="component" value="Unassembled WGS sequence"/>
</dbReference>
<evidence type="ECO:0000259" key="7">
    <source>
        <dbReference type="SMART" id="SM00849"/>
    </source>
</evidence>
<evidence type="ECO:0000256" key="1">
    <source>
        <dbReference type="ARBA" id="ARBA00004651"/>
    </source>
</evidence>
<dbReference type="Gene3D" id="3.60.15.10">
    <property type="entry name" value="Ribonuclease Z/Hydroxyacylglutathione hydrolase-like"/>
    <property type="match status" value="1"/>
</dbReference>
<dbReference type="CDD" id="cd07731">
    <property type="entry name" value="ComA-like_MBL-fold"/>
    <property type="match status" value="1"/>
</dbReference>
<dbReference type="InterPro" id="IPR035681">
    <property type="entry name" value="ComA-like_MBL"/>
</dbReference>
<protein>
    <submittedName>
        <fullName evidence="8">ComEC/Rec2 family competence protein</fullName>
    </submittedName>
</protein>
<sequence>MPSIADESPADHEEARAPDAERLRADLRMPLLAAAAWAGGLAALHLPRAGACLAVLVAGLGLLAVARVRGRPGEVATVLAALLLAAGVLASAVVRAEAVGQSPVADLAREGAVVEFLGVLTSDPRPVRSPYGDQVAVRLEVHEVVGRGRVHRVAVPVLVLGDPAWAGEPLGATVRTGGRLAVPDGGESDLAGLLTGASAPTQVRAPDLWWRAAGAVRASIRASVAHRPADQRALVPALVDGDDTALDPDLEADFRTTGLTHLTAVSGTNLTLVVGFLLVLARWCRVRGRWLVLVAVLGILGFVLLARTEPSVLRAAAMGTVGLVAMGSNGRRRATRGLAVAVVVLLLVQPTLAGSAGFVLSTLATAGIVLLAPGWRDAMAQWLPRWLAEALAVPGAAQVACTPVVAALSGQVSLVAVLTNLLVSPVVGPATVLGLAGGLVGLVSAPLGRLLGTGAGWCVGWIAEVARTGADLPLAALDWGTDAWSLAVLTACCVALTLLAPVVLRSARLTVPLAVVAVVVTTVPLPTPGWPAAGWVLAMCDVGQGDALVLNAGPGAGVVVDAGPDPALVDGCLDRLDVERVPLLVLTHFHADHVDGLAGVLDGRETGAVWTTSLLDPPAAVDDVVAQSAAAGVVPTLPARGASRFGAVVVQAVWPRPGPPVAGPGDGSTANDASVVLVAEVGGVRVLLTGDVEPPGQAALARALPGLDVDVLKVPHHGSRYQDLPWLLSVRAEVALVSVGADNDYGHPSRDVVDALTDAGTDVFRTDEGGDLLVVPTGGGGVRVRSRGG</sequence>
<dbReference type="PANTHER" id="PTHR30619">
    <property type="entry name" value="DNA INTERNALIZATION/COMPETENCE PROTEIN COMEC/REC2"/>
    <property type="match status" value="1"/>
</dbReference>
<dbReference type="InterPro" id="IPR004477">
    <property type="entry name" value="ComEC_N"/>
</dbReference>
<keyword evidence="9" id="KW-1185">Reference proteome</keyword>
<feature type="transmembrane region" description="Helical" evidence="6">
    <location>
        <begin position="75"/>
        <end position="94"/>
    </location>
</feature>
<dbReference type="SUPFAM" id="SSF56281">
    <property type="entry name" value="Metallo-hydrolase/oxidoreductase"/>
    <property type="match status" value="1"/>
</dbReference>
<comment type="caution">
    <text evidence="8">The sequence shown here is derived from an EMBL/GenBank/DDBJ whole genome shotgun (WGS) entry which is preliminary data.</text>
</comment>
<feature type="transmembrane region" description="Helical" evidence="6">
    <location>
        <begin position="288"/>
        <end position="306"/>
    </location>
</feature>
<feature type="transmembrane region" description="Helical" evidence="6">
    <location>
        <begin position="335"/>
        <end position="352"/>
    </location>
</feature>
<feature type="transmembrane region" description="Helical" evidence="6">
    <location>
        <begin position="312"/>
        <end position="328"/>
    </location>
</feature>
<comment type="subcellular location">
    <subcellularLocation>
        <location evidence="1">Cell membrane</location>
        <topology evidence="1">Multi-pass membrane protein</topology>
    </subcellularLocation>
</comment>
<evidence type="ECO:0000256" key="3">
    <source>
        <dbReference type="ARBA" id="ARBA00022692"/>
    </source>
</evidence>
<dbReference type="EMBL" id="JBHMDG010000002">
    <property type="protein sequence ID" value="MFB9311819.1"/>
    <property type="molecule type" value="Genomic_DNA"/>
</dbReference>
<evidence type="ECO:0000313" key="9">
    <source>
        <dbReference type="Proteomes" id="UP001589750"/>
    </source>
</evidence>
<dbReference type="InterPro" id="IPR036866">
    <property type="entry name" value="RibonucZ/Hydroxyglut_hydro"/>
</dbReference>
<gene>
    <name evidence="8" type="ORF">ACFFRI_02085</name>
</gene>
<evidence type="ECO:0000256" key="5">
    <source>
        <dbReference type="ARBA" id="ARBA00023136"/>
    </source>
</evidence>
<organism evidence="8 9">
    <name type="scientific">Nocardioides plantarum</name>
    <dbReference type="NCBI Taxonomy" id="29299"/>
    <lineage>
        <taxon>Bacteria</taxon>
        <taxon>Bacillati</taxon>
        <taxon>Actinomycetota</taxon>
        <taxon>Actinomycetes</taxon>
        <taxon>Propionibacteriales</taxon>
        <taxon>Nocardioidaceae</taxon>
        <taxon>Nocardioides</taxon>
    </lineage>
</organism>
<dbReference type="InterPro" id="IPR052159">
    <property type="entry name" value="Competence_DNA_uptake"/>
</dbReference>
<dbReference type="NCBIfam" id="TIGR00360">
    <property type="entry name" value="ComEC_N-term"/>
    <property type="match status" value="1"/>
</dbReference>
<keyword evidence="4 6" id="KW-1133">Transmembrane helix</keyword>
<name>A0ABV5K4Z3_9ACTN</name>
<keyword evidence="2" id="KW-1003">Cell membrane</keyword>
<reference evidence="8 9" key="1">
    <citation type="submission" date="2024-09" db="EMBL/GenBank/DDBJ databases">
        <authorList>
            <person name="Sun Q."/>
            <person name="Mori K."/>
        </authorList>
    </citation>
    <scope>NUCLEOTIDE SEQUENCE [LARGE SCALE GENOMIC DNA]</scope>
    <source>
        <strain evidence="8 9">JCM 9626</strain>
    </source>
</reference>
<keyword evidence="5 6" id="KW-0472">Membrane</keyword>
<accession>A0ABV5K4Z3</accession>
<dbReference type="PANTHER" id="PTHR30619:SF1">
    <property type="entry name" value="RECOMBINATION PROTEIN 2"/>
    <property type="match status" value="1"/>
</dbReference>
<feature type="domain" description="Metallo-beta-lactamase" evidence="7">
    <location>
        <begin position="544"/>
        <end position="741"/>
    </location>
</feature>